<dbReference type="NCBIfam" id="TIGR00544">
    <property type="entry name" value="lgt"/>
    <property type="match status" value="1"/>
</dbReference>
<feature type="transmembrane region" description="Helical" evidence="7">
    <location>
        <begin position="217"/>
        <end position="234"/>
    </location>
</feature>
<evidence type="ECO:0000256" key="6">
    <source>
        <dbReference type="ARBA" id="ARBA00023136"/>
    </source>
</evidence>
<comment type="catalytic activity">
    <reaction evidence="7">
        <text>L-cysteinyl-[prolipoprotein] + a 1,2-diacyl-sn-glycero-3-phospho-(1'-sn-glycerol) = an S-1,2-diacyl-sn-glyceryl-L-cysteinyl-[prolipoprotein] + sn-glycerol 1-phosphate + H(+)</text>
        <dbReference type="Rhea" id="RHEA:56712"/>
        <dbReference type="Rhea" id="RHEA-COMP:14679"/>
        <dbReference type="Rhea" id="RHEA-COMP:14680"/>
        <dbReference type="ChEBI" id="CHEBI:15378"/>
        <dbReference type="ChEBI" id="CHEBI:29950"/>
        <dbReference type="ChEBI" id="CHEBI:57685"/>
        <dbReference type="ChEBI" id="CHEBI:64716"/>
        <dbReference type="ChEBI" id="CHEBI:140658"/>
        <dbReference type="EC" id="2.5.1.145"/>
    </reaction>
</comment>
<feature type="transmembrane region" description="Helical" evidence="7">
    <location>
        <begin position="246"/>
        <end position="274"/>
    </location>
</feature>
<sequence>MLPMLASPPLLAIPFPAFDPILVSIGPFAIRWYALAYIGGLMLGWWLTRRLVSNPALWGGTAPMKPSDLDDALLWIALGVILGGRLGFVLVYNFDYYSQHPVDALMVWRGGMSFHGGFVGTVVAMVLFARSRGIPVWSLFDLVAATVPIGLFLGRIANFINSELWGRVTDVPWGVIFPNGGPEPRHPSQLYQAGLEGICLFALAMVAIRLGALRRPGLVAAMFATGYGIARTVGELFRQPDPQIGFLWGGMTMGMLLSFPMIVVGVIFIVRALIKPARG</sequence>
<dbReference type="Proteomes" id="UP000065734">
    <property type="component" value="Chromosome I"/>
</dbReference>
<dbReference type="HAMAP" id="MF_01147">
    <property type="entry name" value="Lgt"/>
    <property type="match status" value="1"/>
</dbReference>
<keyword evidence="3 7" id="KW-0808">Transferase</keyword>
<evidence type="ECO:0000256" key="1">
    <source>
        <dbReference type="ARBA" id="ARBA00007150"/>
    </source>
</evidence>
<dbReference type="Pfam" id="PF01790">
    <property type="entry name" value="LGT"/>
    <property type="match status" value="1"/>
</dbReference>
<evidence type="ECO:0000256" key="4">
    <source>
        <dbReference type="ARBA" id="ARBA00022692"/>
    </source>
</evidence>
<dbReference type="PANTHER" id="PTHR30589">
    <property type="entry name" value="PROLIPOPROTEIN DIACYLGLYCERYL TRANSFERASE"/>
    <property type="match status" value="1"/>
</dbReference>
<accession>A0A0N7IUT3</accession>
<feature type="transmembrane region" description="Helical" evidence="7">
    <location>
        <begin position="72"/>
        <end position="92"/>
    </location>
</feature>
<evidence type="ECO:0000256" key="7">
    <source>
        <dbReference type="HAMAP-Rule" id="MF_01147"/>
    </source>
</evidence>
<reference evidence="9" key="1">
    <citation type="journal article" date="2016" name="Genome Announc.">
        <title>Revised genome sequence of the purple photosynthetic bacterium Blastochloris viridis.</title>
        <authorList>
            <person name="Liu L.N."/>
            <person name="Faulkner M."/>
            <person name="Liu X."/>
            <person name="Huang F."/>
            <person name="Darby A.C."/>
            <person name="Hall N."/>
        </authorList>
    </citation>
    <scope>NUCLEOTIDE SEQUENCE [LARGE SCALE GENOMIC DNA]</scope>
    <source>
        <strain evidence="9">ATCC 19567 / DSM 133 / F</strain>
    </source>
</reference>
<gene>
    <name evidence="7 8" type="primary">lgt</name>
    <name evidence="8" type="ORF">BVIRIDIS_19180</name>
</gene>
<comment type="function">
    <text evidence="7">Catalyzes the transfer of the diacylglyceryl group from phosphatidylglycerol to the sulfhydryl group of the N-terminal cysteine of a prolipoprotein, the first step in the formation of mature lipoproteins.</text>
</comment>
<dbReference type="OrthoDB" id="871140at2"/>
<keyword evidence="8" id="KW-0449">Lipoprotein</keyword>
<feature type="transmembrane region" description="Helical" evidence="7">
    <location>
        <begin position="136"/>
        <end position="157"/>
    </location>
</feature>
<organism evidence="8 9">
    <name type="scientific">Blastochloris viridis</name>
    <name type="common">Rhodopseudomonas viridis</name>
    <dbReference type="NCBI Taxonomy" id="1079"/>
    <lineage>
        <taxon>Bacteria</taxon>
        <taxon>Pseudomonadati</taxon>
        <taxon>Pseudomonadota</taxon>
        <taxon>Alphaproteobacteria</taxon>
        <taxon>Hyphomicrobiales</taxon>
        <taxon>Blastochloridaceae</taxon>
        <taxon>Blastochloris</taxon>
    </lineage>
</organism>
<dbReference type="GO" id="GO:0042158">
    <property type="term" value="P:lipoprotein biosynthetic process"/>
    <property type="evidence" value="ECO:0007669"/>
    <property type="project" value="UniProtKB-UniRule"/>
</dbReference>
<feature type="binding site" evidence="7">
    <location>
        <position position="155"/>
    </location>
    <ligand>
        <name>a 1,2-diacyl-sn-glycero-3-phospho-(1'-sn-glycerol)</name>
        <dbReference type="ChEBI" id="CHEBI:64716"/>
    </ligand>
</feature>
<feature type="transmembrane region" description="Helical" evidence="7">
    <location>
        <begin position="112"/>
        <end position="129"/>
    </location>
</feature>
<dbReference type="PROSITE" id="PS01311">
    <property type="entry name" value="LGT"/>
    <property type="match status" value="1"/>
</dbReference>
<evidence type="ECO:0000313" key="8">
    <source>
        <dbReference type="EMBL" id="CUU42902.1"/>
    </source>
</evidence>
<keyword evidence="5 7" id="KW-1133">Transmembrane helix</keyword>
<dbReference type="PATRIC" id="fig|1079.6.peg.2585"/>
<dbReference type="InterPro" id="IPR001640">
    <property type="entry name" value="Lgt"/>
</dbReference>
<dbReference type="KEGG" id="bvr:BVIR_2472"/>
<evidence type="ECO:0000256" key="2">
    <source>
        <dbReference type="ARBA" id="ARBA00022475"/>
    </source>
</evidence>
<dbReference type="UniPathway" id="UPA00664"/>
<dbReference type="STRING" id="1079.BVIR_2472"/>
<keyword evidence="2 7" id="KW-1003">Cell membrane</keyword>
<feature type="transmembrane region" description="Helical" evidence="7">
    <location>
        <begin position="20"/>
        <end position="47"/>
    </location>
</feature>
<dbReference type="AlphaFoldDB" id="A0A0N7IUT3"/>
<protein>
    <recommendedName>
        <fullName evidence="7">Phosphatidylglycerol--prolipoprotein diacylglyceryl transferase</fullName>
        <ecNumber evidence="7">2.5.1.145</ecNumber>
    </recommendedName>
</protein>
<keyword evidence="4 7" id="KW-0812">Transmembrane</keyword>
<proteinExistence type="inferred from homology"/>
<keyword evidence="6 7" id="KW-0472">Membrane</keyword>
<evidence type="ECO:0000256" key="5">
    <source>
        <dbReference type="ARBA" id="ARBA00022989"/>
    </source>
</evidence>
<dbReference type="EMBL" id="LN907867">
    <property type="protein sequence ID" value="CUU42902.1"/>
    <property type="molecule type" value="Genomic_DNA"/>
</dbReference>
<dbReference type="GO" id="GO:0008961">
    <property type="term" value="F:phosphatidylglycerol-prolipoprotein diacylglyceryl transferase activity"/>
    <property type="evidence" value="ECO:0007669"/>
    <property type="project" value="UniProtKB-UniRule"/>
</dbReference>
<evidence type="ECO:0000256" key="3">
    <source>
        <dbReference type="ARBA" id="ARBA00022679"/>
    </source>
</evidence>
<keyword evidence="8" id="KW-0328">Glycosyltransferase</keyword>
<dbReference type="EC" id="2.5.1.145" evidence="7"/>
<keyword evidence="9" id="KW-1185">Reference proteome</keyword>
<dbReference type="GO" id="GO:0005886">
    <property type="term" value="C:plasma membrane"/>
    <property type="evidence" value="ECO:0007669"/>
    <property type="project" value="UniProtKB-SubCell"/>
</dbReference>
<name>A0A0N7IUT3_BLAVI</name>
<dbReference type="PANTHER" id="PTHR30589:SF0">
    <property type="entry name" value="PHOSPHATIDYLGLYCEROL--PROLIPOPROTEIN DIACYLGLYCERYL TRANSFERASE"/>
    <property type="match status" value="1"/>
</dbReference>
<evidence type="ECO:0000313" key="9">
    <source>
        <dbReference type="Proteomes" id="UP000065734"/>
    </source>
</evidence>
<feature type="transmembrane region" description="Helical" evidence="7">
    <location>
        <begin position="190"/>
        <end position="210"/>
    </location>
</feature>
<comment type="subcellular location">
    <subcellularLocation>
        <location evidence="7">Cell membrane</location>
        <topology evidence="7">Multi-pass membrane protein</topology>
    </subcellularLocation>
</comment>
<comment type="pathway">
    <text evidence="7">Protein modification; lipoprotein biosynthesis (diacylglyceryl transfer).</text>
</comment>
<comment type="similarity">
    <text evidence="1 7">Belongs to the Lgt family.</text>
</comment>